<dbReference type="GO" id="GO:0060628">
    <property type="term" value="P:regulation of ER to Golgi vesicle-mediated transport"/>
    <property type="evidence" value="ECO:0007669"/>
    <property type="project" value="TreeGrafter"/>
</dbReference>
<dbReference type="OrthoDB" id="407410at2759"/>
<comment type="caution">
    <text evidence="2">The sequence shown here is derived from an EMBL/GenBank/DDBJ whole genome shotgun (WGS) entry which is preliminary data.</text>
</comment>
<dbReference type="GO" id="GO:0006890">
    <property type="term" value="P:retrograde vesicle-mediated transport, Golgi to endoplasmic reticulum"/>
    <property type="evidence" value="ECO:0007669"/>
    <property type="project" value="InterPro"/>
</dbReference>
<accession>A0A1C7NRL6</accession>
<sequence>MTHSIVADDLQQFLADTIKSEHDLNLEHLQTLLDARQKEQKALDSQLSSLKDETKSILETRLKQAKQHHVTLEELSSSIETTEQAVDQAITLNQTNSDFFNELSMIEQKLRTVDHARTYLKTLLLASELSSQALSYVQTSPEKAMTPYVQLVQLEQYIHQQSIQQPHYDSLHVHVKKTQQRLSEELEAILVKNFKTVLDDIGWPTQIKPPYGPQLKSKLGAFKAAFHHLIQLQKSTEGQVQQDVLLIPVVLMLDGLSLRFRFHFEGSKPTNRADKPEWYLAHTKNTIASHIPFIMTTIQPILDKQDNVSIKDQFIQGFLVNVDRKLQKSMPQLMAHPNWLSHTMHELLEFDKALVEEFAYRYPYALSQKVTENSTWFQAWFQAEKSFAQSRYDDIMLDREAFDVYAEDAFVGDQQPSKQDIPRTKSAVRLVNLLENITAAYQLVPGLHQKLMFFVHIQLNLIGQYQKRLSTAIDSFEALSLIRSVPVPGALPEAVTGVMTSNEKDGTVSALYRLHRWWTSARSMRDVLKDWNEDDFFLELQLQFNQYPEAIQQVVDRMPLQERNNCMLNLAHHQTDNIFSDALTAFDQLIKRIEKIIVKIALKEWSADARKYAKRDAWWQSSESANSYEDISDELYKPLQDLRMTLNYLHRTLPQPEFLSLFRQLMKEIEEWYWKNVITASQFSGAGALQLETDIKFGLWKIGQRWVNKPENYTKRLKEAIQLLTLPFEQQSGTDSSSCGDLMRALSDTSQLEFIQKMLDKLGIEVLSNGQIRDVLRRRNDMLYSWS</sequence>
<dbReference type="EMBL" id="LUGH01000006">
    <property type="protein sequence ID" value="OBZ91658.1"/>
    <property type="molecule type" value="Genomic_DNA"/>
</dbReference>
<dbReference type="InterPro" id="IPR007528">
    <property type="entry name" value="RINT1_Tip20"/>
</dbReference>
<dbReference type="PROSITE" id="PS51386">
    <property type="entry name" value="RINT1_TIP20"/>
    <property type="match status" value="1"/>
</dbReference>
<name>A0A1C7NRL6_9FUNG</name>
<dbReference type="GO" id="GO:0070939">
    <property type="term" value="C:Dsl1/NZR complex"/>
    <property type="evidence" value="ECO:0007669"/>
    <property type="project" value="InterPro"/>
</dbReference>
<dbReference type="AlphaFoldDB" id="A0A1C7NRL6"/>
<evidence type="ECO:0000313" key="2">
    <source>
        <dbReference type="EMBL" id="OBZ91658.1"/>
    </source>
</evidence>
<reference evidence="2 3" key="1">
    <citation type="submission" date="2016-03" db="EMBL/GenBank/DDBJ databases">
        <title>Choanephora cucurbitarum.</title>
        <authorList>
            <person name="Min B."/>
            <person name="Park H."/>
            <person name="Park J.-H."/>
            <person name="Shin H.-D."/>
            <person name="Choi I.-G."/>
        </authorList>
    </citation>
    <scope>NUCLEOTIDE SEQUENCE [LARGE SCALE GENOMIC DNA]</scope>
    <source>
        <strain evidence="2 3">KUS-F28377</strain>
    </source>
</reference>
<organism evidence="2 3">
    <name type="scientific">Choanephora cucurbitarum</name>
    <dbReference type="NCBI Taxonomy" id="101091"/>
    <lineage>
        <taxon>Eukaryota</taxon>
        <taxon>Fungi</taxon>
        <taxon>Fungi incertae sedis</taxon>
        <taxon>Mucoromycota</taxon>
        <taxon>Mucoromycotina</taxon>
        <taxon>Mucoromycetes</taxon>
        <taxon>Mucorales</taxon>
        <taxon>Mucorineae</taxon>
        <taxon>Choanephoraceae</taxon>
        <taxon>Choanephoroideae</taxon>
        <taxon>Choanephora</taxon>
    </lineage>
</organism>
<dbReference type="PANTHER" id="PTHR13520">
    <property type="entry name" value="RAD50-INTERACTING PROTEIN 1 RINT-1"/>
    <property type="match status" value="1"/>
</dbReference>
<evidence type="ECO:0000256" key="1">
    <source>
        <dbReference type="SAM" id="Coils"/>
    </source>
</evidence>
<dbReference type="Gene3D" id="1.20.58.1420">
    <property type="entry name" value="Dsl1p vesicle tethering complex, Tip20p subunit, domain B"/>
    <property type="match status" value="1"/>
</dbReference>
<protein>
    <submittedName>
        <fullName evidence="2">RAD50-interacting protein 1</fullName>
    </submittedName>
</protein>
<gene>
    <name evidence="2" type="primary">Rint1</name>
    <name evidence="2" type="ORF">A0J61_00287</name>
</gene>
<keyword evidence="1" id="KW-0175">Coiled coil</keyword>
<keyword evidence="3" id="KW-1185">Reference proteome</keyword>
<proteinExistence type="predicted"/>
<dbReference type="Gene3D" id="1.20.58.670">
    <property type="entry name" value="Dsl1p vesicle tethering complex, Tip20p subunit, domain D"/>
    <property type="match status" value="1"/>
</dbReference>
<dbReference type="GO" id="GO:0006888">
    <property type="term" value="P:endoplasmic reticulum to Golgi vesicle-mediated transport"/>
    <property type="evidence" value="ECO:0007669"/>
    <property type="project" value="InterPro"/>
</dbReference>
<feature type="coiled-coil region" evidence="1">
    <location>
        <begin position="33"/>
        <end position="92"/>
    </location>
</feature>
<dbReference type="InParanoid" id="A0A1C7NRL6"/>
<dbReference type="Proteomes" id="UP000093000">
    <property type="component" value="Unassembled WGS sequence"/>
</dbReference>
<dbReference type="STRING" id="101091.A0A1C7NRL6"/>
<evidence type="ECO:0000313" key="3">
    <source>
        <dbReference type="Proteomes" id="UP000093000"/>
    </source>
</evidence>
<dbReference type="InterPro" id="IPR042042">
    <property type="entry name" value="Tip20p_domB"/>
</dbReference>
<dbReference type="Pfam" id="PF04437">
    <property type="entry name" value="RINT1_TIP1"/>
    <property type="match status" value="1"/>
</dbReference>
<dbReference type="InterPro" id="IPR042044">
    <property type="entry name" value="EXOC6PINT-1/Sec15/Tip20_C_dom2"/>
</dbReference>
<dbReference type="PANTHER" id="PTHR13520:SF0">
    <property type="entry name" value="RAD50-INTERACTING PROTEIN 1"/>
    <property type="match status" value="1"/>
</dbReference>